<name>A0A2T5JLL2_9RHOB</name>
<dbReference type="RefSeq" id="WP_108222690.1">
    <property type="nucleotide sequence ID" value="NZ_CP090021.1"/>
</dbReference>
<dbReference type="InterPro" id="IPR006171">
    <property type="entry name" value="TOPRIM_dom"/>
</dbReference>
<dbReference type="InterPro" id="IPR055570">
    <property type="entry name" value="DUF7146"/>
</dbReference>
<dbReference type="SUPFAM" id="SSF56731">
    <property type="entry name" value="DNA primase core"/>
    <property type="match status" value="1"/>
</dbReference>
<reference evidence="3 4" key="1">
    <citation type="submission" date="2018-04" db="EMBL/GenBank/DDBJ databases">
        <title>Genomic Encyclopedia of Type Strains, Phase III (KMG-III): the genomes of soil and plant-associated and newly described type strains.</title>
        <authorList>
            <person name="Whitman W."/>
        </authorList>
    </citation>
    <scope>NUCLEOTIDE SEQUENCE [LARGE SCALE GENOMIC DNA]</scope>
    <source>
        <strain evidence="3 4">KA25</strain>
    </source>
</reference>
<evidence type="ECO:0000259" key="1">
    <source>
        <dbReference type="Pfam" id="PF13362"/>
    </source>
</evidence>
<dbReference type="OrthoDB" id="9811157at2"/>
<gene>
    <name evidence="3" type="ORF">C8J28_1384</name>
</gene>
<keyword evidence="4" id="KW-1185">Reference proteome</keyword>
<dbReference type="Pfam" id="PF23639">
    <property type="entry name" value="DUF7146"/>
    <property type="match status" value="1"/>
</dbReference>
<dbReference type="Proteomes" id="UP000244060">
    <property type="component" value="Unassembled WGS sequence"/>
</dbReference>
<evidence type="ECO:0000259" key="2">
    <source>
        <dbReference type="Pfam" id="PF23639"/>
    </source>
</evidence>
<sequence>MNDAQSLTLALNGEWRGNHGTAPCPVCQPDRRVDQRALSIRSEGGRLLCWCHKTGCHFRDIIKAAGVTPAVATFDAEAARQADQKRATYEAEQRAKARNLWERSRPITGTKGERYLRSRGITCPLPSSLRWAVDAYHAPSARYVSAMVADVNSGGVHRTFFEKTGERLSRNAKMMQGPCAGGAVRLSERGGALAVCEGIETGLSLLSGVLQEPAEVWAALSTSGMQALSLPPAPGRLIVATDGDEPGRAAGRKLAERAAALGWRVSFLAAPDGRDWNDVLREQEAQCIRI</sequence>
<dbReference type="Gene3D" id="3.40.1360.10">
    <property type="match status" value="1"/>
</dbReference>
<dbReference type="Pfam" id="PF13362">
    <property type="entry name" value="Toprim_3"/>
    <property type="match status" value="1"/>
</dbReference>
<feature type="domain" description="Toprim" evidence="1">
    <location>
        <begin position="193"/>
        <end position="283"/>
    </location>
</feature>
<dbReference type="AlphaFoldDB" id="A0A2T5JLL2"/>
<feature type="domain" description="DUF7146" evidence="2">
    <location>
        <begin position="92"/>
        <end position="186"/>
    </location>
</feature>
<evidence type="ECO:0000313" key="3">
    <source>
        <dbReference type="EMBL" id="PTR07769.1"/>
    </source>
</evidence>
<accession>A0A2T5JLL2</accession>
<organism evidence="3 4">
    <name type="scientific">Cereibacter azotoformans</name>
    <dbReference type="NCBI Taxonomy" id="43057"/>
    <lineage>
        <taxon>Bacteria</taxon>
        <taxon>Pseudomonadati</taxon>
        <taxon>Pseudomonadota</taxon>
        <taxon>Alphaproteobacteria</taxon>
        <taxon>Rhodobacterales</taxon>
        <taxon>Paracoccaceae</taxon>
        <taxon>Cereibacter</taxon>
    </lineage>
</organism>
<evidence type="ECO:0000313" key="4">
    <source>
        <dbReference type="Proteomes" id="UP000244060"/>
    </source>
</evidence>
<proteinExistence type="predicted"/>
<comment type="caution">
    <text evidence="3">The sequence shown here is derived from an EMBL/GenBank/DDBJ whole genome shotgun (WGS) entry which is preliminary data.</text>
</comment>
<protein>
    <submittedName>
        <fullName evidence="3">Toprim domain-containing protein</fullName>
    </submittedName>
</protein>
<dbReference type="EMBL" id="QAOT01000038">
    <property type="protein sequence ID" value="PTR07769.1"/>
    <property type="molecule type" value="Genomic_DNA"/>
</dbReference>